<evidence type="ECO:0000313" key="4">
    <source>
        <dbReference type="Proteomes" id="UP001530315"/>
    </source>
</evidence>
<evidence type="ECO:0000256" key="1">
    <source>
        <dbReference type="SAM" id="Phobius"/>
    </source>
</evidence>
<keyword evidence="1" id="KW-1133">Transmembrane helix</keyword>
<name>A0ABD3QKK0_9STRA</name>
<dbReference type="AlphaFoldDB" id="A0ABD3QKK0"/>
<sequence>MVQRGESRAEALIQKARRYLKNGTSHHSRRLDFDGSYNLQFSQCVDVKLFDDDLFDDDVIEYTKAGEIISTKSYVLFHVCQDDDCGSGSDDDVYLLDLSTYVNNVASYHASANGTCDACNKYYYDYCAVADDDATAANDDVSAYYDGDDAARKLVVQMEQRSRRTTSYITCSQCEAYGCKGDKDNVAAYTDEAVVELINGISACLNTGVNWNGYNMYIGFMCSPYGDGVELAVFLDDQCTMYTNQKSFADIPSYYIYSTAETFNMAETHIKSSFTDTTSCMSKEFGNPENEGNESDDAMDQGVNDYCARIFQSEPIAFNSCAQDDDQSNNYQNNNQHADDNIDFYEFDMNYDNFGELNDVCTVLQLKDGEYSYNYDLEKSGSWNNRGSGKSSSKISGGNWHFLTRDENEKFAGSLIAICLYVIFGIVVLVLLLFAIGQNKRRKREKMTEPIYEGTSFGRIV</sequence>
<keyword evidence="1" id="KW-0472">Membrane</keyword>
<proteinExistence type="predicted"/>
<evidence type="ECO:0000313" key="3">
    <source>
        <dbReference type="EMBL" id="KAL3800687.1"/>
    </source>
</evidence>
<keyword evidence="1" id="KW-0812">Transmembrane</keyword>
<accession>A0ABD3QKK0</accession>
<comment type="caution">
    <text evidence="3">The sequence shown here is derived from an EMBL/GenBank/DDBJ whole genome shotgun (WGS) entry which is preliminary data.</text>
</comment>
<reference evidence="3 4" key="1">
    <citation type="submission" date="2024-10" db="EMBL/GenBank/DDBJ databases">
        <title>Updated reference genomes for cyclostephanoid diatoms.</title>
        <authorList>
            <person name="Roberts W.R."/>
            <person name="Alverson A.J."/>
        </authorList>
    </citation>
    <scope>NUCLEOTIDE SEQUENCE [LARGE SCALE GENOMIC DNA]</scope>
    <source>
        <strain evidence="3 4">AJA276-08</strain>
    </source>
</reference>
<organism evidence="3 4">
    <name type="scientific">Stephanodiscus triporus</name>
    <dbReference type="NCBI Taxonomy" id="2934178"/>
    <lineage>
        <taxon>Eukaryota</taxon>
        <taxon>Sar</taxon>
        <taxon>Stramenopiles</taxon>
        <taxon>Ochrophyta</taxon>
        <taxon>Bacillariophyta</taxon>
        <taxon>Coscinodiscophyceae</taxon>
        <taxon>Thalassiosirophycidae</taxon>
        <taxon>Stephanodiscales</taxon>
        <taxon>Stephanodiscaceae</taxon>
        <taxon>Stephanodiscus</taxon>
    </lineage>
</organism>
<evidence type="ECO:0000259" key="2">
    <source>
        <dbReference type="PROSITE" id="PS50525"/>
    </source>
</evidence>
<feature type="transmembrane region" description="Helical" evidence="1">
    <location>
        <begin position="411"/>
        <end position="437"/>
    </location>
</feature>
<keyword evidence="4" id="KW-1185">Reference proteome</keyword>
<dbReference type="InterPro" id="IPR007099">
    <property type="entry name" value="RNA-dir_pol_NSvirus"/>
</dbReference>
<protein>
    <recommendedName>
        <fullName evidence="2">RdRp catalytic domain-containing protein</fullName>
    </recommendedName>
</protein>
<feature type="domain" description="RdRp catalytic" evidence="2">
    <location>
        <begin position="185"/>
        <end position="381"/>
    </location>
</feature>
<dbReference type="EMBL" id="JALLAZ020000211">
    <property type="protein sequence ID" value="KAL3800687.1"/>
    <property type="molecule type" value="Genomic_DNA"/>
</dbReference>
<dbReference type="Proteomes" id="UP001530315">
    <property type="component" value="Unassembled WGS sequence"/>
</dbReference>
<dbReference type="PROSITE" id="PS50525">
    <property type="entry name" value="RDRP_SSRNA_NEG_SEG"/>
    <property type="match status" value="1"/>
</dbReference>
<gene>
    <name evidence="3" type="ORF">ACHAW5_011379</name>
</gene>